<dbReference type="OrthoDB" id="2792702at2759"/>
<proteinExistence type="predicted"/>
<dbReference type="InterPro" id="IPR045339">
    <property type="entry name" value="DUF6534"/>
</dbReference>
<feature type="non-terminal residue" evidence="2">
    <location>
        <position position="1"/>
    </location>
</feature>
<dbReference type="AlphaFoldDB" id="A0A4S8M6T4"/>
<dbReference type="Pfam" id="PF20152">
    <property type="entry name" value="DUF6534"/>
    <property type="match status" value="1"/>
</dbReference>
<name>A0A4S8M6T4_DENBC</name>
<protein>
    <recommendedName>
        <fullName evidence="1">DUF6534 domain-containing protein</fullName>
    </recommendedName>
</protein>
<dbReference type="Proteomes" id="UP000297245">
    <property type="component" value="Unassembled WGS sequence"/>
</dbReference>
<sequence>GNALFTLSELLASGGLAWSLHRSKTGIKRTDGILVKLFTWMVTRGALLSVIQLLQMILFFAQPLTLNWIPFHLFQSKLYVITTRQFIHFNPTPLPIIWY</sequence>
<feature type="domain" description="DUF6534" evidence="1">
    <location>
        <begin position="8"/>
        <end position="82"/>
    </location>
</feature>
<dbReference type="EMBL" id="ML179145">
    <property type="protein sequence ID" value="THU97996.1"/>
    <property type="molecule type" value="Genomic_DNA"/>
</dbReference>
<evidence type="ECO:0000313" key="3">
    <source>
        <dbReference type="Proteomes" id="UP000297245"/>
    </source>
</evidence>
<evidence type="ECO:0000259" key="1">
    <source>
        <dbReference type="Pfam" id="PF20152"/>
    </source>
</evidence>
<organism evidence="2 3">
    <name type="scientific">Dendrothele bispora (strain CBS 962.96)</name>
    <dbReference type="NCBI Taxonomy" id="1314807"/>
    <lineage>
        <taxon>Eukaryota</taxon>
        <taxon>Fungi</taxon>
        <taxon>Dikarya</taxon>
        <taxon>Basidiomycota</taxon>
        <taxon>Agaricomycotina</taxon>
        <taxon>Agaricomycetes</taxon>
        <taxon>Agaricomycetidae</taxon>
        <taxon>Agaricales</taxon>
        <taxon>Agaricales incertae sedis</taxon>
        <taxon>Dendrothele</taxon>
    </lineage>
</organism>
<evidence type="ECO:0000313" key="2">
    <source>
        <dbReference type="EMBL" id="THU97996.1"/>
    </source>
</evidence>
<accession>A0A4S8M6T4</accession>
<gene>
    <name evidence="2" type="ORF">K435DRAFT_661824</name>
</gene>
<keyword evidence="3" id="KW-1185">Reference proteome</keyword>
<reference evidence="2 3" key="1">
    <citation type="journal article" date="2019" name="Nat. Ecol. Evol.">
        <title>Megaphylogeny resolves global patterns of mushroom evolution.</title>
        <authorList>
            <person name="Varga T."/>
            <person name="Krizsan K."/>
            <person name="Foldi C."/>
            <person name="Dima B."/>
            <person name="Sanchez-Garcia M."/>
            <person name="Sanchez-Ramirez S."/>
            <person name="Szollosi G.J."/>
            <person name="Szarkandi J.G."/>
            <person name="Papp V."/>
            <person name="Albert L."/>
            <person name="Andreopoulos W."/>
            <person name="Angelini C."/>
            <person name="Antonin V."/>
            <person name="Barry K.W."/>
            <person name="Bougher N.L."/>
            <person name="Buchanan P."/>
            <person name="Buyck B."/>
            <person name="Bense V."/>
            <person name="Catcheside P."/>
            <person name="Chovatia M."/>
            <person name="Cooper J."/>
            <person name="Damon W."/>
            <person name="Desjardin D."/>
            <person name="Finy P."/>
            <person name="Geml J."/>
            <person name="Haridas S."/>
            <person name="Hughes K."/>
            <person name="Justo A."/>
            <person name="Karasinski D."/>
            <person name="Kautmanova I."/>
            <person name="Kiss B."/>
            <person name="Kocsube S."/>
            <person name="Kotiranta H."/>
            <person name="LaButti K.M."/>
            <person name="Lechner B.E."/>
            <person name="Liimatainen K."/>
            <person name="Lipzen A."/>
            <person name="Lukacs Z."/>
            <person name="Mihaltcheva S."/>
            <person name="Morgado L.N."/>
            <person name="Niskanen T."/>
            <person name="Noordeloos M.E."/>
            <person name="Ohm R.A."/>
            <person name="Ortiz-Santana B."/>
            <person name="Ovrebo C."/>
            <person name="Racz N."/>
            <person name="Riley R."/>
            <person name="Savchenko A."/>
            <person name="Shiryaev A."/>
            <person name="Soop K."/>
            <person name="Spirin V."/>
            <person name="Szebenyi C."/>
            <person name="Tomsovsky M."/>
            <person name="Tulloss R.E."/>
            <person name="Uehling J."/>
            <person name="Grigoriev I.V."/>
            <person name="Vagvolgyi C."/>
            <person name="Papp T."/>
            <person name="Martin F.M."/>
            <person name="Miettinen O."/>
            <person name="Hibbett D.S."/>
            <person name="Nagy L.G."/>
        </authorList>
    </citation>
    <scope>NUCLEOTIDE SEQUENCE [LARGE SCALE GENOMIC DNA]</scope>
    <source>
        <strain evidence="2 3">CBS 962.96</strain>
    </source>
</reference>